<gene>
    <name evidence="6" type="ORF">SAMN05421866_4345</name>
</gene>
<evidence type="ECO:0000313" key="6">
    <source>
        <dbReference type="EMBL" id="SHH94207.1"/>
    </source>
</evidence>
<evidence type="ECO:0000259" key="5">
    <source>
        <dbReference type="PROSITE" id="PS01124"/>
    </source>
</evidence>
<dbReference type="AlphaFoldDB" id="A0A1M5X301"/>
<reference evidence="7" key="1">
    <citation type="submission" date="2016-11" db="EMBL/GenBank/DDBJ databases">
        <authorList>
            <person name="Varghese N."/>
            <person name="Submissions S."/>
        </authorList>
    </citation>
    <scope>NUCLEOTIDE SEQUENCE [LARGE SCALE GENOMIC DNA]</scope>
    <source>
        <strain evidence="7">DSM 19055</strain>
    </source>
</reference>
<dbReference type="InterPro" id="IPR018060">
    <property type="entry name" value="HTH_AraC"/>
</dbReference>
<dbReference type="GO" id="GO:0003700">
    <property type="term" value="F:DNA-binding transcription factor activity"/>
    <property type="evidence" value="ECO:0007669"/>
    <property type="project" value="InterPro"/>
</dbReference>
<dbReference type="SUPFAM" id="SSF46689">
    <property type="entry name" value="Homeodomain-like"/>
    <property type="match status" value="1"/>
</dbReference>
<organism evidence="6 7">
    <name type="scientific">Chryseobacterium oranimense</name>
    <dbReference type="NCBI Taxonomy" id="421058"/>
    <lineage>
        <taxon>Bacteria</taxon>
        <taxon>Pseudomonadati</taxon>
        <taxon>Bacteroidota</taxon>
        <taxon>Flavobacteriia</taxon>
        <taxon>Flavobacteriales</taxon>
        <taxon>Weeksellaceae</taxon>
        <taxon>Chryseobacterium group</taxon>
        <taxon>Chryseobacterium</taxon>
    </lineage>
</organism>
<dbReference type="SUPFAM" id="SSF48452">
    <property type="entry name" value="TPR-like"/>
    <property type="match status" value="2"/>
</dbReference>
<dbReference type="SMART" id="SM00342">
    <property type="entry name" value="HTH_ARAC"/>
    <property type="match status" value="1"/>
</dbReference>
<sequence>MKIKLLLLFIFTGYHLLYPQAKTDSLRNDSYEKLKEKFYDYNYDGNPAKSKLIAQYYLAKAKREKDISQIANGYAFMYANEDQKNALKYIDSLAEITKNLKDDAYPTRIYLLKANVYFKFNNQKEALNNYIIGLKYAKQKNNKRQIALAETNIAYLNSYIGKDSEAAKVLKYYMDNGSYLTDNELDKIRVNLADCYIELNKLDSANILINKGLQAFKNKDDYRYHQYLGLLGFYNLKRKKYQLAINNLLPCKKYFLAADDIREKNYVLLYLGKSYASLNNNQRAIENFTKIDSLVQKTNYIVPEFGEAYTYLIDYYKEKGDKERQLYYVERFLKIDNMLDAQFEYVSRELPRRYDTPKLLHEKENIINDLQSRKTILNISIGFLSIILVLLSFLYSRSKKRERQHRKIAQDLINTVEMRSFETSKAKLITNPSPIPIQTDTENKVITEDKSAKATPEDITQFILKELEVFEDKELFLKKGITSASLAKSIKTNTTYLSEVINTQKGKNFATYLNDLRIDYALNRLIKDKKFRSYKLLAIAEELGYNNEQSFSLAFKKKTGITLSVYIKEIEKSNNI</sequence>
<feature type="domain" description="HTH araC/xylS-type" evidence="5">
    <location>
        <begin position="457"/>
        <end position="569"/>
    </location>
</feature>
<dbReference type="Pfam" id="PF12833">
    <property type="entry name" value="HTH_18"/>
    <property type="match status" value="1"/>
</dbReference>
<dbReference type="RefSeq" id="WP_073066791.1">
    <property type="nucleotide sequence ID" value="NZ_FQWT01000009.1"/>
</dbReference>
<dbReference type="OrthoDB" id="5295174at2"/>
<evidence type="ECO:0000256" key="2">
    <source>
        <dbReference type="ARBA" id="ARBA00023125"/>
    </source>
</evidence>
<dbReference type="Gene3D" id="1.25.40.10">
    <property type="entry name" value="Tetratricopeptide repeat domain"/>
    <property type="match status" value="2"/>
</dbReference>
<dbReference type="Gene3D" id="1.10.10.60">
    <property type="entry name" value="Homeodomain-like"/>
    <property type="match status" value="2"/>
</dbReference>
<keyword evidence="2" id="KW-0238">DNA-binding</keyword>
<dbReference type="InterPro" id="IPR011990">
    <property type="entry name" value="TPR-like_helical_dom_sf"/>
</dbReference>
<dbReference type="PANTHER" id="PTHR43280">
    <property type="entry name" value="ARAC-FAMILY TRANSCRIPTIONAL REGULATOR"/>
    <property type="match status" value="1"/>
</dbReference>
<evidence type="ECO:0000256" key="4">
    <source>
        <dbReference type="SAM" id="Phobius"/>
    </source>
</evidence>
<accession>A0A1M5X301</accession>
<keyword evidence="4" id="KW-0812">Transmembrane</keyword>
<keyword evidence="7" id="KW-1185">Reference proteome</keyword>
<evidence type="ECO:0000256" key="3">
    <source>
        <dbReference type="ARBA" id="ARBA00023163"/>
    </source>
</evidence>
<proteinExistence type="predicted"/>
<dbReference type="PANTHER" id="PTHR43280:SF29">
    <property type="entry name" value="ARAC-FAMILY TRANSCRIPTIONAL REGULATOR"/>
    <property type="match status" value="1"/>
</dbReference>
<evidence type="ECO:0000256" key="1">
    <source>
        <dbReference type="ARBA" id="ARBA00023015"/>
    </source>
</evidence>
<keyword evidence="3" id="KW-0804">Transcription</keyword>
<dbReference type="EMBL" id="FQWT01000009">
    <property type="protein sequence ID" value="SHH94207.1"/>
    <property type="molecule type" value="Genomic_DNA"/>
</dbReference>
<protein>
    <submittedName>
        <fullName evidence="6">Helix-turn-helix domain-containing protein</fullName>
    </submittedName>
</protein>
<keyword evidence="4" id="KW-0472">Membrane</keyword>
<name>A0A1M5X301_9FLAO</name>
<evidence type="ECO:0000313" key="7">
    <source>
        <dbReference type="Proteomes" id="UP000184047"/>
    </source>
</evidence>
<dbReference type="GO" id="GO:0043565">
    <property type="term" value="F:sequence-specific DNA binding"/>
    <property type="evidence" value="ECO:0007669"/>
    <property type="project" value="InterPro"/>
</dbReference>
<keyword evidence="1" id="KW-0805">Transcription regulation</keyword>
<keyword evidence="4" id="KW-1133">Transmembrane helix</keyword>
<dbReference type="Proteomes" id="UP000184047">
    <property type="component" value="Unassembled WGS sequence"/>
</dbReference>
<dbReference type="STRING" id="421058.SAMN05421866_4345"/>
<dbReference type="PROSITE" id="PS01124">
    <property type="entry name" value="HTH_ARAC_FAMILY_2"/>
    <property type="match status" value="1"/>
</dbReference>
<dbReference type="InterPro" id="IPR009057">
    <property type="entry name" value="Homeodomain-like_sf"/>
</dbReference>
<feature type="transmembrane region" description="Helical" evidence="4">
    <location>
        <begin position="376"/>
        <end position="396"/>
    </location>
</feature>